<dbReference type="EMBL" id="JAAHBU010000037">
    <property type="protein sequence ID" value="NER63123.1"/>
    <property type="molecule type" value="Genomic_DNA"/>
</dbReference>
<dbReference type="EMBL" id="JAAHBV010000344">
    <property type="protein sequence ID" value="NER61088.1"/>
    <property type="molecule type" value="Genomic_DNA"/>
</dbReference>
<dbReference type="Proteomes" id="UP000480410">
    <property type="component" value="Unassembled WGS sequence"/>
</dbReference>
<reference evidence="4 5" key="1">
    <citation type="submission" date="2020-02" db="EMBL/GenBank/DDBJ databases">
        <title>Broccoli isolated Pseudomonas sp.</title>
        <authorList>
            <person name="Fujikawa T."/>
            <person name="Sawada H."/>
        </authorList>
    </citation>
    <scope>NUCLEOTIDE SEQUENCE [LARGE SCALE GENOMIC DNA]</scope>
    <source>
        <strain evidence="3 5">MAFF212427</strain>
        <strain evidence="2 4">MAFF212428</strain>
    </source>
</reference>
<evidence type="ECO:0000313" key="2">
    <source>
        <dbReference type="EMBL" id="NER61088.1"/>
    </source>
</evidence>
<sequence length="922" mass="101593">MPESNPVVQPSTDPKLPTYGAAIDHFVGDHLPTWLRAVKPQLVTAWGQALRRHHALQVRVATLLSSICAPEQFCAPLLGQVLKGQLAVDIDPATLRFKEVKVTRDRPPFDPGDDSGLAAYSTEMPLLQRAMQNFTEAQAQGSFFSGTAIIGEQAVLELAPARFAQCCRDLDLGAQYQRHLTQALAKDGEPRKLMADDRRCALEVDALRSFMKGEIDAPAYLLLQQLIKGANALSYLRYEVEVSGLQVLGQVVPGAFVLAAFVPTLGGAVRQGAIGAMQQVLVYLPGDPLQPLRQYPSWSGVSSALREALKSAAYRDYFHGLFGIKARPGLMALLQHQLARSSPELDVRRSDLPGSLFNTLGQQQIDRVLEDGSALVVPTAEVDAAIRQQWRDALDALGMTVLGLGASFVPGIGEVMLASTITQTLGEVYESVQDWTHGQRLQALNHLLGVAGSLAAGAVLGAGAGALVAAAQRSGFVDALLPVVHGLGRYRLWHLDLSAYQFARQLPVAKFIRSDGLVELDGAYWLEREGHVYQVEEREGRWRLRHRERAQAYGPPLETNGEGAWRLPGEDPAQWADKRLMLRRMGPLAQGLSEAREDQVLSIVNYDEAQWRQLHLENRPMPVHLRNTLEHFQNDARISAFFNELEGQTSSDTLDADLYQYCLAHLDPPGPDDEPTPLLDRIWEQMPRLRYALFEHLDAQGQAVMDDSVKRVLRDFPGLPQRYAQTLVDQASHQQIESLSTRQRIPLAMAEQARRAQAQARVIRAIEGLCLRSTCSDDTVSLAFALLRHMPAWPAGLNLELREGSASGRLVDRLLPIAETQQTRVLVRTQGEFEVFDEQGYELDEPLAFPTGLCEAIGGSVTAAQRQALGWTRADSVEQIRQHLVAAAMQRRDQLPTLLGQVTGGMHSTQASACRTVGWGIR</sequence>
<proteinExistence type="predicted"/>
<evidence type="ECO:0000259" key="1">
    <source>
        <dbReference type="Pfam" id="PF20178"/>
    </source>
</evidence>
<feature type="domain" description="Dermonecrotic toxin N-terminal" evidence="1">
    <location>
        <begin position="69"/>
        <end position="321"/>
    </location>
</feature>
<comment type="caution">
    <text evidence="3">The sequence shown here is derived from an EMBL/GenBank/DDBJ whole genome shotgun (WGS) entry which is preliminary data.</text>
</comment>
<evidence type="ECO:0000313" key="3">
    <source>
        <dbReference type="EMBL" id="NER63123.1"/>
    </source>
</evidence>
<evidence type="ECO:0000313" key="5">
    <source>
        <dbReference type="Proteomes" id="UP000482634"/>
    </source>
</evidence>
<dbReference type="RefSeq" id="WP_163941333.1">
    <property type="nucleotide sequence ID" value="NZ_JAAHBU010000037.1"/>
</dbReference>
<keyword evidence="5" id="KW-1185">Reference proteome</keyword>
<accession>A0A6B3NND5</accession>
<evidence type="ECO:0000313" key="4">
    <source>
        <dbReference type="Proteomes" id="UP000480410"/>
    </source>
</evidence>
<dbReference type="InterPro" id="IPR046673">
    <property type="entry name" value="ToxA_N"/>
</dbReference>
<dbReference type="Proteomes" id="UP000482634">
    <property type="component" value="Unassembled WGS sequence"/>
</dbReference>
<dbReference type="AlphaFoldDB" id="A0A6B3NND5"/>
<name>A0A6B3NND5_9PSED</name>
<protein>
    <recommendedName>
        <fullName evidence="1">Dermonecrotic toxin N-terminal domain-containing protein</fullName>
    </recommendedName>
</protein>
<accession>A0A6M0CU18</accession>
<dbReference type="Pfam" id="PF20178">
    <property type="entry name" value="ToxA_N"/>
    <property type="match status" value="1"/>
</dbReference>
<organism evidence="3 5">
    <name type="scientific">Pseudomonas brassicae</name>
    <dbReference type="NCBI Taxonomy" id="2708063"/>
    <lineage>
        <taxon>Bacteria</taxon>
        <taxon>Pseudomonadati</taxon>
        <taxon>Pseudomonadota</taxon>
        <taxon>Gammaproteobacteria</taxon>
        <taxon>Pseudomonadales</taxon>
        <taxon>Pseudomonadaceae</taxon>
        <taxon>Pseudomonas</taxon>
    </lineage>
</organism>
<gene>
    <name evidence="2" type="ORF">G3435_16150</name>
    <name evidence="3" type="ORF">G3436_03490</name>
</gene>